<sequence>MKATLNWKPLEPITFPQERLLQQQLKRSGYPTLHPHLITHLAVRGFHQVKDVMAHLFPTKEQCHDPFLMKGMKETVEALEMAIISGEHITVVGDYDVDGISATAIAVQTLKKLGANVDYYIPHRKREGYGIKASVVENLKKRGTKIILTVDNGISAHEAIRLAKSYGMTVLLTDHHHPGETLPEADVVINPHQEGCPYPFKSICGGLIAFKLAQALFDYMGMSGEEDAFIEATALCTVADVMPLVDENRYFVVEGLKRMKSKPSVPIQALMKALGMDPKGLNETSIGFYMGPALNAPGRLDSAEESLKLLLSQTKLEALIFANVCGEWNKKRQVLAEAAKKEAETLLTDHPVQVLLMPSVDEGLAGILAGQLVEMTGKPAIVLTKGKTDTGKEVYKGSARTFSGFSLYDAFAAVEKKHPHVFVNWGGHAEAAGLSLDPAHFDLFHAAIQEVYEATELGVSVNEYLATIFEQDMFTLCDHMECLAPFGHGFPRPVFRVECVVGEVSIFGPKQNHLRFFSVNGSEFTLFRGADANIQVGQKLAVYVTVGKSYFAGRDKYDILVSDYEVL</sequence>
<dbReference type="RefSeq" id="WP_389360782.1">
    <property type="nucleotide sequence ID" value="NZ_JBIACK010000004.1"/>
</dbReference>
<dbReference type="Gene3D" id="3.90.1640.30">
    <property type="match status" value="1"/>
</dbReference>
<evidence type="ECO:0000259" key="6">
    <source>
        <dbReference type="Pfam" id="PF01368"/>
    </source>
</evidence>
<dbReference type="InterPro" id="IPR001667">
    <property type="entry name" value="DDH_dom"/>
</dbReference>
<reference evidence="9 10" key="1">
    <citation type="submission" date="2024-08" db="EMBL/GenBank/DDBJ databases">
        <title>Two novel Cytobacillus novel species.</title>
        <authorList>
            <person name="Liu G."/>
        </authorList>
    </citation>
    <scope>NUCLEOTIDE SEQUENCE [LARGE SCALE GENOMIC DNA]</scope>
    <source>
        <strain evidence="9 10">FJAT-54145</strain>
    </source>
</reference>
<proteinExistence type="inferred from homology"/>
<dbReference type="NCBIfam" id="TIGR00644">
    <property type="entry name" value="recJ"/>
    <property type="match status" value="1"/>
</dbReference>
<evidence type="ECO:0000256" key="1">
    <source>
        <dbReference type="ARBA" id="ARBA00005915"/>
    </source>
</evidence>
<name>A0ABW6KA13_9BACI</name>
<evidence type="ECO:0000256" key="2">
    <source>
        <dbReference type="ARBA" id="ARBA00019841"/>
    </source>
</evidence>
<gene>
    <name evidence="9" type="primary">recJ</name>
    <name evidence="9" type="ORF">ACFYKX_10395</name>
</gene>
<keyword evidence="5 9" id="KW-0269">Exonuclease</keyword>
<feature type="domain" description="RecJ OB" evidence="8">
    <location>
        <begin position="475"/>
        <end position="563"/>
    </location>
</feature>
<keyword evidence="10" id="KW-1185">Reference proteome</keyword>
<dbReference type="InterPro" id="IPR051673">
    <property type="entry name" value="SSDNA_exonuclease_RecJ"/>
</dbReference>
<evidence type="ECO:0000256" key="5">
    <source>
        <dbReference type="ARBA" id="ARBA00022839"/>
    </source>
</evidence>
<evidence type="ECO:0000313" key="10">
    <source>
        <dbReference type="Proteomes" id="UP001601059"/>
    </source>
</evidence>
<dbReference type="PANTHER" id="PTHR30255">
    <property type="entry name" value="SINGLE-STRANDED-DNA-SPECIFIC EXONUCLEASE RECJ"/>
    <property type="match status" value="1"/>
</dbReference>
<dbReference type="PANTHER" id="PTHR30255:SF2">
    <property type="entry name" value="SINGLE-STRANDED-DNA-SPECIFIC EXONUCLEASE RECJ"/>
    <property type="match status" value="1"/>
</dbReference>
<dbReference type="Pfam" id="PF01368">
    <property type="entry name" value="DHH"/>
    <property type="match status" value="1"/>
</dbReference>
<feature type="domain" description="DHHA1" evidence="7">
    <location>
        <begin position="352"/>
        <end position="452"/>
    </location>
</feature>
<dbReference type="Pfam" id="PF02272">
    <property type="entry name" value="DHHA1"/>
    <property type="match status" value="1"/>
</dbReference>
<dbReference type="InterPro" id="IPR003156">
    <property type="entry name" value="DHHA1_dom"/>
</dbReference>
<dbReference type="InterPro" id="IPR041122">
    <property type="entry name" value="RecJ_OB"/>
</dbReference>
<dbReference type="SUPFAM" id="SSF64182">
    <property type="entry name" value="DHH phosphoesterases"/>
    <property type="match status" value="1"/>
</dbReference>
<comment type="similarity">
    <text evidence="1">Belongs to the RecJ family.</text>
</comment>
<dbReference type="Gene3D" id="3.10.310.30">
    <property type="match status" value="1"/>
</dbReference>
<protein>
    <recommendedName>
        <fullName evidence="2">Single-stranded-DNA-specific exonuclease RecJ</fullName>
    </recommendedName>
</protein>
<dbReference type="Pfam" id="PF17768">
    <property type="entry name" value="RecJ_OB"/>
    <property type="match status" value="1"/>
</dbReference>
<organism evidence="9 10">
    <name type="scientific">Cytobacillus spartinae</name>
    <dbReference type="NCBI Taxonomy" id="3299023"/>
    <lineage>
        <taxon>Bacteria</taxon>
        <taxon>Bacillati</taxon>
        <taxon>Bacillota</taxon>
        <taxon>Bacilli</taxon>
        <taxon>Bacillales</taxon>
        <taxon>Bacillaceae</taxon>
        <taxon>Cytobacillus</taxon>
    </lineage>
</organism>
<evidence type="ECO:0000259" key="8">
    <source>
        <dbReference type="Pfam" id="PF17768"/>
    </source>
</evidence>
<evidence type="ECO:0000256" key="4">
    <source>
        <dbReference type="ARBA" id="ARBA00022801"/>
    </source>
</evidence>
<feature type="domain" description="DDH" evidence="6">
    <location>
        <begin position="89"/>
        <end position="220"/>
    </location>
</feature>
<comment type="caution">
    <text evidence="9">The sequence shown here is derived from an EMBL/GenBank/DDBJ whole genome shotgun (WGS) entry which is preliminary data.</text>
</comment>
<keyword evidence="3" id="KW-0540">Nuclease</keyword>
<evidence type="ECO:0000313" key="9">
    <source>
        <dbReference type="EMBL" id="MFE8701026.1"/>
    </source>
</evidence>
<dbReference type="GO" id="GO:0004527">
    <property type="term" value="F:exonuclease activity"/>
    <property type="evidence" value="ECO:0007669"/>
    <property type="project" value="UniProtKB-KW"/>
</dbReference>
<accession>A0ABW6KA13</accession>
<dbReference type="EMBL" id="JBIACK010000004">
    <property type="protein sequence ID" value="MFE8701026.1"/>
    <property type="molecule type" value="Genomic_DNA"/>
</dbReference>
<dbReference type="InterPro" id="IPR004610">
    <property type="entry name" value="RecJ"/>
</dbReference>
<evidence type="ECO:0000259" key="7">
    <source>
        <dbReference type="Pfam" id="PF02272"/>
    </source>
</evidence>
<keyword evidence="4" id="KW-0378">Hydrolase</keyword>
<evidence type="ECO:0000256" key="3">
    <source>
        <dbReference type="ARBA" id="ARBA00022722"/>
    </source>
</evidence>
<dbReference type="InterPro" id="IPR038763">
    <property type="entry name" value="DHH_sf"/>
</dbReference>
<dbReference type="Proteomes" id="UP001601059">
    <property type="component" value="Unassembled WGS sequence"/>
</dbReference>